<reference evidence="1 2" key="1">
    <citation type="submission" date="2014-04" db="EMBL/GenBank/DDBJ databases">
        <authorList>
            <consortium name="International Citrus Genome Consortium"/>
            <person name="Gmitter F."/>
            <person name="Chen C."/>
            <person name="Farmerie W."/>
            <person name="Harkins T."/>
            <person name="Desany B."/>
            <person name="Mohiuddin M."/>
            <person name="Kodira C."/>
            <person name="Borodovsky M."/>
            <person name="Lomsadze A."/>
            <person name="Burns P."/>
            <person name="Jenkins J."/>
            <person name="Prochnik S."/>
            <person name="Shu S."/>
            <person name="Chapman J."/>
            <person name="Pitluck S."/>
            <person name="Schmutz J."/>
            <person name="Rokhsar D."/>
        </authorList>
    </citation>
    <scope>NUCLEOTIDE SEQUENCE</scope>
</reference>
<protein>
    <submittedName>
        <fullName evidence="1">Uncharacterized protein</fullName>
    </submittedName>
</protein>
<evidence type="ECO:0000313" key="1">
    <source>
        <dbReference type="EMBL" id="KDO54651.1"/>
    </source>
</evidence>
<sequence>MTANNNIYMVHYLNQLNDKVIHDGLVIGHKTINCDREMAYRSLFNDYFSENPHFNDSMFRRRFRISRSLFSRITNVVQGNEYNMGYYLADEIICHETRSMSERCRTCIGVLQSHFAIVAGPSRFWNKYVLHDIMTVCIIMHSMIIKDERDVNATINDWMQALIPTIDMRVDENTRFQEFLTRHKQIKDKEAHIAL</sequence>
<dbReference type="PANTHER" id="PTHR47150">
    <property type="entry name" value="OS12G0169200 PROTEIN"/>
    <property type="match status" value="1"/>
</dbReference>
<dbReference type="Proteomes" id="UP000027120">
    <property type="component" value="Unassembled WGS sequence"/>
</dbReference>
<gene>
    <name evidence="1" type="ORF">CISIN_1g046967mg</name>
</gene>
<accession>A0A067EUR8</accession>
<name>A0A067EUR8_CITSI</name>
<evidence type="ECO:0000313" key="2">
    <source>
        <dbReference type="Proteomes" id="UP000027120"/>
    </source>
</evidence>
<keyword evidence="2" id="KW-1185">Reference proteome</keyword>
<dbReference type="PANTHER" id="PTHR47150:SF7">
    <property type="entry name" value="NUCLEASE"/>
    <property type="match status" value="1"/>
</dbReference>
<organism evidence="1 2">
    <name type="scientific">Citrus sinensis</name>
    <name type="common">Sweet orange</name>
    <name type="synonym">Citrus aurantium var. sinensis</name>
    <dbReference type="NCBI Taxonomy" id="2711"/>
    <lineage>
        <taxon>Eukaryota</taxon>
        <taxon>Viridiplantae</taxon>
        <taxon>Streptophyta</taxon>
        <taxon>Embryophyta</taxon>
        <taxon>Tracheophyta</taxon>
        <taxon>Spermatophyta</taxon>
        <taxon>Magnoliopsida</taxon>
        <taxon>eudicotyledons</taxon>
        <taxon>Gunneridae</taxon>
        <taxon>Pentapetalae</taxon>
        <taxon>rosids</taxon>
        <taxon>malvids</taxon>
        <taxon>Sapindales</taxon>
        <taxon>Rutaceae</taxon>
        <taxon>Aurantioideae</taxon>
        <taxon>Citrus</taxon>
    </lineage>
</organism>
<dbReference type="Pfam" id="PF04827">
    <property type="entry name" value="Plant_tran"/>
    <property type="match status" value="1"/>
</dbReference>
<proteinExistence type="predicted"/>
<dbReference type="STRING" id="2711.A0A067EUR8"/>
<dbReference type="InterPro" id="IPR006912">
    <property type="entry name" value="Harbinger_derived_prot"/>
</dbReference>
<dbReference type="EMBL" id="KK784993">
    <property type="protein sequence ID" value="KDO54651.1"/>
    <property type="molecule type" value="Genomic_DNA"/>
</dbReference>
<dbReference type="AlphaFoldDB" id="A0A067EUR8"/>